<dbReference type="PATRIC" id="fig|886882.15.peg.5517"/>
<dbReference type="InterPro" id="IPR014729">
    <property type="entry name" value="Rossmann-like_a/b/a_fold"/>
</dbReference>
<accession>E3EKG0</accession>
<protein>
    <recommendedName>
        <fullName evidence="3">Phosphoadenosine phosphosulphate reductase domain-containing protein</fullName>
    </recommendedName>
</protein>
<dbReference type="KEGG" id="ppm:PPSC2_26200"/>
<proteinExistence type="predicted"/>
<dbReference type="EMBL" id="CP002214">
    <property type="protein sequence ID" value="ADO59792.1"/>
    <property type="molecule type" value="Genomic_DNA"/>
</dbReference>
<dbReference type="Proteomes" id="UP000006868">
    <property type="component" value="Plasmid pSC2"/>
</dbReference>
<dbReference type="AlphaFoldDB" id="E3EKG0"/>
<name>E3EKG0_PAEPS</name>
<keyword evidence="1" id="KW-0614">Plasmid</keyword>
<gene>
    <name evidence="1" type="ORF">PPSC2_26200</name>
</gene>
<dbReference type="eggNOG" id="COG0175">
    <property type="taxonomic scope" value="Bacteria"/>
</dbReference>
<sequence>MQIQSDKKELDYIEPIIEQLVEAYLDPRHLFPWFVANSNGKDSSTLSYCVWKAVERVAVEDRKRKVYFATTDTLLEHPHMKELMEFSFRNMNEVAKAKQLPIEAFLVKPKMTAVMKMIAHGNPLPTPKSSINRWCTDLLKLKPMEEIQSRLIQEHGAIILMLGVRSDESQKRSGSIKKHSIFGEFIFPKVGAKENPSGFFDKYMSHPIVDLSDEEVWRTITYARILPWGTKATTIRKMYEGAGECPIQVDKQSSKPCGGTSRNGCMICMMTTSQDDKMLQSFIDKGEEWAIHMNRLRKLIRESLFDARFRRPVNTWRKNKLDWVNPFIQNYDEKNDEWKTAKKKKASREEFHQQFESEQENFNRMSEGLCFDSKPVYPNLSLAGYTLQARIFLLKAFLYTQEVSGVKLVSEEELMYIKKIWADECGWLENEEDLKPEFPVYPGSLVLNPDYTVNIEETTIPNLTLYGKVVDHETGFGMIIPPIENKKLTPSPRKRRKMTKAEELAMLTMPTPKTINLDPTQKEHHEAFYILQDWGYDEETIVAQCEQSSVRTGVYLPYYWLPAYNVEKRFDWSKLGTRDHVVYWNTVVFIVCDPKIKTYEEASSYVNWYIDQAGKPQTLKEANGDHLYVKQYGGLSPVVAKREMLKNGEDPDIIPVELKKYVGVTDIELMTARVMRYYGNNEQLVEAYLKGETWDSVNQMIIAGMMPHEAKLFLLYQAYLPHVLTKNVKAYAGMADENLQKAHKLRYRDGSKGKAFWSHFHLADLVKDMDSKEITLFLLQNDYDNSDIPKEVAQFVKIDEKVWSFIRSLRKRGMPLEQVQKALDLLIVKHDELESTEEVSYVHMEFDISA</sequence>
<dbReference type="HOGENOM" id="CLU_335500_0_0_9"/>
<dbReference type="OrthoDB" id="2551081at2"/>
<dbReference type="SUPFAM" id="SSF52402">
    <property type="entry name" value="Adenine nucleotide alpha hydrolases-like"/>
    <property type="match status" value="1"/>
</dbReference>
<dbReference type="Gene3D" id="3.40.50.620">
    <property type="entry name" value="HUPs"/>
    <property type="match status" value="1"/>
</dbReference>
<geneLocation type="plasmid" evidence="1 2">
    <name>pSC2</name>
</geneLocation>
<evidence type="ECO:0000313" key="2">
    <source>
        <dbReference type="Proteomes" id="UP000006868"/>
    </source>
</evidence>
<evidence type="ECO:0000313" key="1">
    <source>
        <dbReference type="EMBL" id="ADO59792.1"/>
    </source>
</evidence>
<dbReference type="RefSeq" id="WP_013386206.1">
    <property type="nucleotide sequence ID" value="NC_014628.2"/>
</dbReference>
<organism evidence="1 2">
    <name type="scientific">Paenibacillus polymyxa (strain SC2)</name>
    <name type="common">Bacillus polymyxa</name>
    <dbReference type="NCBI Taxonomy" id="886882"/>
    <lineage>
        <taxon>Bacteria</taxon>
        <taxon>Bacillati</taxon>
        <taxon>Bacillota</taxon>
        <taxon>Bacilli</taxon>
        <taxon>Bacillales</taxon>
        <taxon>Paenibacillaceae</taxon>
        <taxon>Paenibacillus</taxon>
    </lineage>
</organism>
<reference evidence="1 2" key="1">
    <citation type="journal article" date="2011" name="J. Bacteriol.">
        <title>Complete genome sequence of Paenibacillus polymyxa SC2, a strain of plant growth-promoting Rhizobacterium with broad-spectrum antimicrobial activity.</title>
        <authorList>
            <person name="Ma M."/>
            <person name="Wang C."/>
            <person name="Ding Y."/>
            <person name="Li L."/>
            <person name="Shen D."/>
            <person name="Jiang X."/>
            <person name="Guan D."/>
            <person name="Cao F."/>
            <person name="Chen H."/>
            <person name="Feng R."/>
            <person name="Wang X."/>
            <person name="Ge Y."/>
            <person name="Yao L."/>
            <person name="Bing X."/>
            <person name="Yang X."/>
            <person name="Li J."/>
            <person name="Du B."/>
        </authorList>
    </citation>
    <scope>NUCLEOTIDE SEQUENCE [LARGE SCALE GENOMIC DNA]</scope>
    <source>
        <strain evidence="1 2">SC2</strain>
        <plasmid evidence="2">pSC2</plasmid>
    </source>
</reference>
<evidence type="ECO:0008006" key="3">
    <source>
        <dbReference type="Google" id="ProtNLM"/>
    </source>
</evidence>